<evidence type="ECO:0000313" key="5">
    <source>
        <dbReference type="Proteomes" id="UP000737171"/>
    </source>
</evidence>
<reference evidence="4 5" key="1">
    <citation type="submission" date="2020-05" db="EMBL/GenBank/DDBJ databases">
        <title>Aquincola sp. isolate from soil.</title>
        <authorList>
            <person name="Han J."/>
            <person name="Kim D.-U."/>
        </authorList>
    </citation>
    <scope>NUCLEOTIDE SEQUENCE [LARGE SCALE GENOMIC DNA]</scope>
    <source>
        <strain evidence="4 5">S2</strain>
    </source>
</reference>
<keyword evidence="2" id="KW-0012">Acyltransferase</keyword>
<dbReference type="InterPro" id="IPR050832">
    <property type="entry name" value="Bact_Acetyltransf"/>
</dbReference>
<evidence type="ECO:0000256" key="2">
    <source>
        <dbReference type="ARBA" id="ARBA00023315"/>
    </source>
</evidence>
<keyword evidence="5" id="KW-1185">Reference proteome</keyword>
<dbReference type="PANTHER" id="PTHR43877">
    <property type="entry name" value="AMINOALKYLPHOSPHONATE N-ACETYLTRANSFERASE-RELATED-RELATED"/>
    <property type="match status" value="1"/>
</dbReference>
<dbReference type="Gene3D" id="3.40.630.30">
    <property type="match status" value="1"/>
</dbReference>
<dbReference type="Pfam" id="PF00583">
    <property type="entry name" value="Acetyltransf_1"/>
    <property type="match status" value="1"/>
</dbReference>
<dbReference type="InterPro" id="IPR016181">
    <property type="entry name" value="Acyl_CoA_acyltransferase"/>
</dbReference>
<dbReference type="RefSeq" id="WP_173123893.1">
    <property type="nucleotide sequence ID" value="NZ_JABRWJ010000004.1"/>
</dbReference>
<proteinExistence type="predicted"/>
<dbReference type="CDD" id="cd04301">
    <property type="entry name" value="NAT_SF"/>
    <property type="match status" value="1"/>
</dbReference>
<sequence>MTTITLRRAALPDLDTLAALFDAYRQFYEQAPDRAAARAFIAARLRKSESVLLLAEDAQGRGLGFCQLYPTFCSISAAPVYILSDLFVMPDARKTGTGRQLLLAAERQAHTDGMVRMDLTTARTNLAAQSLYESLGWTRDPVFIAYNRPIAA</sequence>
<dbReference type="PROSITE" id="PS51186">
    <property type="entry name" value="GNAT"/>
    <property type="match status" value="1"/>
</dbReference>
<name>A0ABX2EI59_9BURK</name>
<feature type="domain" description="N-acetyltransferase" evidence="3">
    <location>
        <begin position="4"/>
        <end position="152"/>
    </location>
</feature>
<evidence type="ECO:0000259" key="3">
    <source>
        <dbReference type="PROSITE" id="PS51186"/>
    </source>
</evidence>
<evidence type="ECO:0000313" key="4">
    <source>
        <dbReference type="EMBL" id="NRF68340.1"/>
    </source>
</evidence>
<accession>A0ABX2EI59</accession>
<comment type="caution">
    <text evidence="4">The sequence shown here is derived from an EMBL/GenBank/DDBJ whole genome shotgun (WGS) entry which is preliminary data.</text>
</comment>
<gene>
    <name evidence="4" type="ORF">HLB44_15205</name>
</gene>
<dbReference type="EMBL" id="JABRWJ010000004">
    <property type="protein sequence ID" value="NRF68340.1"/>
    <property type="molecule type" value="Genomic_DNA"/>
</dbReference>
<organism evidence="4 5">
    <name type="scientific">Pseudaquabacterium terrae</name>
    <dbReference type="NCBI Taxonomy" id="2732868"/>
    <lineage>
        <taxon>Bacteria</taxon>
        <taxon>Pseudomonadati</taxon>
        <taxon>Pseudomonadota</taxon>
        <taxon>Betaproteobacteria</taxon>
        <taxon>Burkholderiales</taxon>
        <taxon>Sphaerotilaceae</taxon>
        <taxon>Pseudaquabacterium</taxon>
    </lineage>
</organism>
<dbReference type="Proteomes" id="UP000737171">
    <property type="component" value="Unassembled WGS sequence"/>
</dbReference>
<keyword evidence="1" id="KW-0808">Transferase</keyword>
<protein>
    <submittedName>
        <fullName evidence="4">GNAT family N-acetyltransferase</fullName>
    </submittedName>
</protein>
<dbReference type="PANTHER" id="PTHR43877:SF2">
    <property type="entry name" value="AMINOALKYLPHOSPHONATE N-ACETYLTRANSFERASE-RELATED"/>
    <property type="match status" value="1"/>
</dbReference>
<dbReference type="SUPFAM" id="SSF55729">
    <property type="entry name" value="Acyl-CoA N-acyltransferases (Nat)"/>
    <property type="match status" value="1"/>
</dbReference>
<dbReference type="InterPro" id="IPR000182">
    <property type="entry name" value="GNAT_dom"/>
</dbReference>
<evidence type="ECO:0000256" key="1">
    <source>
        <dbReference type="ARBA" id="ARBA00022679"/>
    </source>
</evidence>